<dbReference type="InterPro" id="IPR036264">
    <property type="entry name" value="Bact_exopeptidase_dim_dom"/>
</dbReference>
<evidence type="ECO:0000256" key="1">
    <source>
        <dbReference type="ARBA" id="ARBA00001947"/>
    </source>
</evidence>
<dbReference type="InterPro" id="IPR050072">
    <property type="entry name" value="Peptidase_M20A"/>
</dbReference>
<keyword evidence="7" id="KW-0378">Hydrolase</keyword>
<dbReference type="SMR" id="A0A1I3VM35"/>
<evidence type="ECO:0000313" key="11">
    <source>
        <dbReference type="EMBL" id="SFJ96474.1"/>
    </source>
</evidence>
<dbReference type="STRING" id="588602.SAMN04487991_3446"/>
<evidence type="ECO:0000256" key="6">
    <source>
        <dbReference type="ARBA" id="ARBA00022723"/>
    </source>
</evidence>
<proteinExistence type="inferred from homology"/>
<keyword evidence="3" id="KW-0963">Cytoplasm</keyword>
<comment type="similarity">
    <text evidence="2">Belongs to the peptidase M20A family. ArgE subfamily.</text>
</comment>
<keyword evidence="4" id="KW-0055">Arginine biosynthesis</keyword>
<protein>
    <submittedName>
        <fullName evidence="11">Acetylornithine deacetylase</fullName>
    </submittedName>
</protein>
<dbReference type="NCBIfam" id="TIGR01892">
    <property type="entry name" value="AcOrn-deacetyl"/>
    <property type="match status" value="1"/>
</dbReference>
<dbReference type="AlphaFoldDB" id="A0A1I3VM35"/>
<dbReference type="Gene3D" id="3.30.70.360">
    <property type="match status" value="1"/>
</dbReference>
<dbReference type="Pfam" id="PF07687">
    <property type="entry name" value="M20_dimer"/>
    <property type="match status" value="1"/>
</dbReference>
<keyword evidence="5" id="KW-0028">Amino-acid biosynthesis</keyword>
<dbReference type="GO" id="GO:0006526">
    <property type="term" value="P:L-arginine biosynthetic process"/>
    <property type="evidence" value="ECO:0007669"/>
    <property type="project" value="UniProtKB-KW"/>
</dbReference>
<keyword evidence="9" id="KW-0170">Cobalt</keyword>
<dbReference type="InterPro" id="IPR002933">
    <property type="entry name" value="Peptidase_M20"/>
</dbReference>
<evidence type="ECO:0000256" key="2">
    <source>
        <dbReference type="ARBA" id="ARBA00005691"/>
    </source>
</evidence>
<accession>A0A1I3VM35</accession>
<dbReference type="InterPro" id="IPR001261">
    <property type="entry name" value="ArgE/DapE_CS"/>
</dbReference>
<dbReference type="Proteomes" id="UP000199630">
    <property type="component" value="Unassembled WGS sequence"/>
</dbReference>
<evidence type="ECO:0000256" key="5">
    <source>
        <dbReference type="ARBA" id="ARBA00022605"/>
    </source>
</evidence>
<evidence type="ECO:0000256" key="3">
    <source>
        <dbReference type="ARBA" id="ARBA00022490"/>
    </source>
</evidence>
<keyword evidence="6" id="KW-0479">Metal-binding</keyword>
<gene>
    <name evidence="11" type="ORF">SAMN04487991_3446</name>
</gene>
<comment type="cofactor">
    <cofactor evidence="1">
        <name>Zn(2+)</name>
        <dbReference type="ChEBI" id="CHEBI:29105"/>
    </cofactor>
</comment>
<evidence type="ECO:0000256" key="9">
    <source>
        <dbReference type="ARBA" id="ARBA00023285"/>
    </source>
</evidence>
<dbReference type="GO" id="GO:0046872">
    <property type="term" value="F:metal ion binding"/>
    <property type="evidence" value="ECO:0007669"/>
    <property type="project" value="UniProtKB-KW"/>
</dbReference>
<evidence type="ECO:0000256" key="7">
    <source>
        <dbReference type="ARBA" id="ARBA00022801"/>
    </source>
</evidence>
<dbReference type="Gene3D" id="3.40.630.10">
    <property type="entry name" value="Zn peptidases"/>
    <property type="match status" value="1"/>
</dbReference>
<dbReference type="OrthoDB" id="9809784at2"/>
<organism evidence="11 12">
    <name type="scientific">Celeribacter neptunius</name>
    <dbReference type="NCBI Taxonomy" id="588602"/>
    <lineage>
        <taxon>Bacteria</taxon>
        <taxon>Pseudomonadati</taxon>
        <taxon>Pseudomonadota</taxon>
        <taxon>Alphaproteobacteria</taxon>
        <taxon>Rhodobacterales</taxon>
        <taxon>Roseobacteraceae</taxon>
        <taxon>Celeribacter</taxon>
    </lineage>
</organism>
<keyword evidence="12" id="KW-1185">Reference proteome</keyword>
<name>A0A1I3VM35_9RHOB</name>
<sequence>MSALGTCKDILADLIAFPTVSSDSNLAAISYIAERLNDAGARVEVLADASGQKANLFATLGPERAGGLVLSGHTDVVPVEDQPWTSDPFRLIERDGRLYGRGTCDMKGFIATCMSKLDRLKAAAQERPIHFAFTHDEEVGCLGARDLVLVLRGREIRPAMALIGEPTDMRVIEGHKGCCEYTVTFTGAEGHGSAPEKGVNAVEYAARYINRLLDLRRALIARCPEGSRFDPPHTTINIGGLKGGHAHNVIAGKAVLEWEMRPVAEDDMTFVKREIASYVGDVLLPEMRRVASHAAIETEVIGEVAGLTPMDENAARDLVFRLTGANHAGLVPFGTEAGLFQKIGMQAVICGPGSIDQAHKPDEYIALDQLRQSLAMLDRLGEIYGGRHAHDAD</sequence>
<evidence type="ECO:0000313" key="12">
    <source>
        <dbReference type="Proteomes" id="UP000199630"/>
    </source>
</evidence>
<dbReference type="PANTHER" id="PTHR43808">
    <property type="entry name" value="ACETYLORNITHINE DEACETYLASE"/>
    <property type="match status" value="1"/>
</dbReference>
<dbReference type="NCBIfam" id="NF005710">
    <property type="entry name" value="PRK07522.1"/>
    <property type="match status" value="1"/>
</dbReference>
<evidence type="ECO:0000256" key="8">
    <source>
        <dbReference type="ARBA" id="ARBA00022833"/>
    </source>
</evidence>
<evidence type="ECO:0000256" key="4">
    <source>
        <dbReference type="ARBA" id="ARBA00022571"/>
    </source>
</evidence>
<dbReference type="Pfam" id="PF01546">
    <property type="entry name" value="Peptidase_M20"/>
    <property type="match status" value="1"/>
</dbReference>
<dbReference type="InterPro" id="IPR010169">
    <property type="entry name" value="AcOrn-deacetyl"/>
</dbReference>
<evidence type="ECO:0000259" key="10">
    <source>
        <dbReference type="Pfam" id="PF07687"/>
    </source>
</evidence>
<dbReference type="SUPFAM" id="SSF53187">
    <property type="entry name" value="Zn-dependent exopeptidases"/>
    <property type="match status" value="1"/>
</dbReference>
<dbReference type="CDD" id="cd03894">
    <property type="entry name" value="M20_ArgE"/>
    <property type="match status" value="1"/>
</dbReference>
<dbReference type="InterPro" id="IPR011650">
    <property type="entry name" value="Peptidase_M20_dimer"/>
</dbReference>
<keyword evidence="8" id="KW-0862">Zinc</keyword>
<dbReference type="PROSITE" id="PS00759">
    <property type="entry name" value="ARGE_DAPE_CPG2_2"/>
    <property type="match status" value="1"/>
</dbReference>
<dbReference type="PANTHER" id="PTHR43808:SF31">
    <property type="entry name" value="N-ACETYL-L-CITRULLINE DEACETYLASE"/>
    <property type="match status" value="1"/>
</dbReference>
<dbReference type="EMBL" id="FORH01000007">
    <property type="protein sequence ID" value="SFJ96474.1"/>
    <property type="molecule type" value="Genomic_DNA"/>
</dbReference>
<dbReference type="RefSeq" id="WP_090061941.1">
    <property type="nucleotide sequence ID" value="NZ_FORH01000007.1"/>
</dbReference>
<dbReference type="GO" id="GO:0008777">
    <property type="term" value="F:acetylornithine deacetylase activity"/>
    <property type="evidence" value="ECO:0007669"/>
    <property type="project" value="TreeGrafter"/>
</dbReference>
<reference evidence="12" key="1">
    <citation type="submission" date="2016-10" db="EMBL/GenBank/DDBJ databases">
        <authorList>
            <person name="Varghese N."/>
            <person name="Submissions S."/>
        </authorList>
    </citation>
    <scope>NUCLEOTIDE SEQUENCE [LARGE SCALE GENOMIC DNA]</scope>
    <source>
        <strain evidence="12">DSM 26471</strain>
    </source>
</reference>
<dbReference type="SUPFAM" id="SSF55031">
    <property type="entry name" value="Bacterial exopeptidase dimerisation domain"/>
    <property type="match status" value="1"/>
</dbReference>
<feature type="domain" description="Peptidase M20 dimerisation" evidence="10">
    <location>
        <begin position="174"/>
        <end position="283"/>
    </location>
</feature>